<evidence type="ECO:0000256" key="16">
    <source>
        <dbReference type="SAM" id="SignalP"/>
    </source>
</evidence>
<sequence length="434" mass="48179">MRRTDRRSQQQQLHFPLLLRLVPLKLAGLYLGAGSRPARNPVPRFPCDWEGRRRDPSCAPPALAPAPPAFLFFSVRSRRPRTRPPGGPPRRALPTCAAAPRPGGHGWGRAAPGRLGAMGSGGGASRLVYFGLKFALSFYAGLFSLIGLVILCVGIYAEAERQKHRTLEGLFLAPAVILLLLGLTMFAVSFIGMVGSLRDNRTLLKTFFWILLAIFIAELLLLFIEIIFEKQMNAVFHSSVQDGIRHYYDDLDFKNILDFVQKKFACCGGDEFRDWDVNPYHSCNGSGPLACGVPYTCCVKKAPGEVVNTLCGYKTLNKERLELVDTIHVRGCIHAVGLWLKDNFEATLGLVCFLLLPQVVGLVLAWFYWQELDDIHFRQDTVDFKRLTKSDVDFSSLDLTGAGWCLCLPREGGYLPVGENDDDSADDPVCQSKV</sequence>
<keyword evidence="6" id="KW-0967">Endosome</keyword>
<dbReference type="InterPro" id="IPR008952">
    <property type="entry name" value="Tetraspanin_EC2_sf"/>
</dbReference>
<dbReference type="PANTHER" id="PTHR19282:SF199">
    <property type="entry name" value="TETRASPANIN"/>
    <property type="match status" value="1"/>
</dbReference>
<dbReference type="GO" id="GO:0031902">
    <property type="term" value="C:late endosome membrane"/>
    <property type="evidence" value="ECO:0007669"/>
    <property type="project" value="UniProtKB-SubCell"/>
</dbReference>
<evidence type="ECO:0000256" key="15">
    <source>
        <dbReference type="SAM" id="Phobius"/>
    </source>
</evidence>
<feature type="signal peptide" evidence="16">
    <location>
        <begin position="1"/>
        <end position="27"/>
    </location>
</feature>
<dbReference type="CDD" id="cd03158">
    <property type="entry name" value="penumbra_like_LEL"/>
    <property type="match status" value="1"/>
</dbReference>
<comment type="subunit">
    <text evidence="12">Interacts with ADAM10; the interaction influences ADAM10 substrate specificity, endocytosis and turnover.</text>
</comment>
<name>A0A8D0CE23_SALMN</name>
<evidence type="ECO:0000256" key="11">
    <source>
        <dbReference type="ARBA" id="ARBA00056423"/>
    </source>
</evidence>
<feature type="transmembrane region" description="Helical" evidence="15">
    <location>
        <begin position="348"/>
        <end position="369"/>
    </location>
</feature>
<accession>A0A8D0CE23</accession>
<comment type="function">
    <text evidence="11">Part of TspanC8 subgroup, composed of 6 members that interact with the transmembrane metalloprotease ADAM10. This interaction is required for ADAM10 exit from the endoplasmic reticulum and for enzymatic maturation and trafficking to the cell surface as well as substrate specificity. Different TspanC8/ADAM10 complexes have distinct substrates. Promotes ADAM10-mediated cleavage of CDH2. Negatively regulates ligand-induced Notch activity probably by regulating ADAM10 activity.</text>
</comment>
<evidence type="ECO:0000256" key="13">
    <source>
        <dbReference type="ARBA" id="ARBA00073329"/>
    </source>
</evidence>
<evidence type="ECO:0000256" key="8">
    <source>
        <dbReference type="ARBA" id="ARBA00023136"/>
    </source>
</evidence>
<feature type="transmembrane region" description="Helical" evidence="15">
    <location>
        <begin position="206"/>
        <end position="228"/>
    </location>
</feature>
<keyword evidence="7 15" id="KW-1133">Transmembrane helix</keyword>
<dbReference type="OMA" id="CCVRGKV"/>
<dbReference type="GO" id="GO:0019899">
    <property type="term" value="F:enzyme binding"/>
    <property type="evidence" value="ECO:0007669"/>
    <property type="project" value="UniProtKB-ARBA"/>
</dbReference>
<evidence type="ECO:0000256" key="3">
    <source>
        <dbReference type="ARBA" id="ARBA00006840"/>
    </source>
</evidence>
<feature type="transmembrane region" description="Helical" evidence="15">
    <location>
        <begin position="169"/>
        <end position="194"/>
    </location>
</feature>
<keyword evidence="16" id="KW-0732">Signal</keyword>
<comment type="subcellular location">
    <subcellularLocation>
        <location evidence="2">Cell membrane</location>
        <topology evidence="2">Multi-pass membrane protein</topology>
    </subcellularLocation>
    <subcellularLocation>
        <location evidence="1">Late endosome membrane</location>
    </subcellularLocation>
</comment>
<evidence type="ECO:0000256" key="6">
    <source>
        <dbReference type="ARBA" id="ARBA00022753"/>
    </source>
</evidence>
<reference evidence="17" key="1">
    <citation type="submission" date="2025-08" db="UniProtKB">
        <authorList>
            <consortium name="Ensembl"/>
        </authorList>
    </citation>
    <scope>IDENTIFICATION</scope>
</reference>
<evidence type="ECO:0000256" key="5">
    <source>
        <dbReference type="ARBA" id="ARBA00022692"/>
    </source>
</evidence>
<evidence type="ECO:0000256" key="12">
    <source>
        <dbReference type="ARBA" id="ARBA00065909"/>
    </source>
</evidence>
<feature type="transmembrane region" description="Helical" evidence="15">
    <location>
        <begin position="136"/>
        <end position="157"/>
    </location>
</feature>
<keyword evidence="5 15" id="KW-0812">Transmembrane</keyword>
<comment type="similarity">
    <text evidence="3">Belongs to the tetraspanin (TM4SF) family.</text>
</comment>
<dbReference type="Pfam" id="PF00335">
    <property type="entry name" value="Tetraspanin"/>
    <property type="match status" value="1"/>
</dbReference>
<feature type="chain" id="PRO_5034096419" description="Tetraspanin-15" evidence="16">
    <location>
        <begin position="28"/>
        <end position="434"/>
    </location>
</feature>
<evidence type="ECO:0000256" key="2">
    <source>
        <dbReference type="ARBA" id="ARBA00004651"/>
    </source>
</evidence>
<evidence type="ECO:0000256" key="9">
    <source>
        <dbReference type="ARBA" id="ARBA00023157"/>
    </source>
</evidence>
<protein>
    <recommendedName>
        <fullName evidence="13">Tetraspanin-15</fullName>
    </recommendedName>
</protein>
<evidence type="ECO:0000313" key="17">
    <source>
        <dbReference type="Ensembl" id="ENSSMRP00000019940.1"/>
    </source>
</evidence>
<reference evidence="17" key="2">
    <citation type="submission" date="2025-09" db="UniProtKB">
        <authorList>
            <consortium name="Ensembl"/>
        </authorList>
    </citation>
    <scope>IDENTIFICATION</scope>
</reference>
<feature type="region of interest" description="Disordered" evidence="14">
    <location>
        <begin position="78"/>
        <end position="105"/>
    </location>
</feature>
<dbReference type="GeneTree" id="ENSGT00940000165233"/>
<keyword evidence="10" id="KW-0325">Glycoprotein</keyword>
<dbReference type="Gene3D" id="1.10.1450.10">
    <property type="entry name" value="Tetraspanin"/>
    <property type="match status" value="1"/>
</dbReference>
<dbReference type="GO" id="GO:0051604">
    <property type="term" value="P:protein maturation"/>
    <property type="evidence" value="ECO:0007669"/>
    <property type="project" value="UniProtKB-ARBA"/>
</dbReference>
<proteinExistence type="inferred from homology"/>
<evidence type="ECO:0000256" key="7">
    <source>
        <dbReference type="ARBA" id="ARBA00022989"/>
    </source>
</evidence>
<evidence type="ECO:0000313" key="18">
    <source>
        <dbReference type="Proteomes" id="UP000694421"/>
    </source>
</evidence>
<dbReference type="PANTHER" id="PTHR19282">
    <property type="entry name" value="TETRASPANIN"/>
    <property type="match status" value="1"/>
</dbReference>
<evidence type="ECO:0000256" key="1">
    <source>
        <dbReference type="ARBA" id="ARBA00004414"/>
    </source>
</evidence>
<dbReference type="PRINTS" id="PR00259">
    <property type="entry name" value="TMFOUR"/>
</dbReference>
<evidence type="ECO:0000256" key="10">
    <source>
        <dbReference type="ARBA" id="ARBA00023180"/>
    </source>
</evidence>
<dbReference type="Ensembl" id="ENSSMRT00000023387.1">
    <property type="protein sequence ID" value="ENSSMRP00000019940.1"/>
    <property type="gene ID" value="ENSSMRG00000015543.1"/>
</dbReference>
<keyword evidence="18" id="KW-1185">Reference proteome</keyword>
<keyword evidence="4" id="KW-1003">Cell membrane</keyword>
<evidence type="ECO:0000256" key="14">
    <source>
        <dbReference type="SAM" id="MobiDB-lite"/>
    </source>
</evidence>
<dbReference type="SUPFAM" id="SSF48652">
    <property type="entry name" value="Tetraspanin"/>
    <property type="match status" value="1"/>
</dbReference>
<organism evidence="17 18">
    <name type="scientific">Salvator merianae</name>
    <name type="common">Argentine black and white tegu</name>
    <name type="synonym">Tupinambis merianae</name>
    <dbReference type="NCBI Taxonomy" id="96440"/>
    <lineage>
        <taxon>Eukaryota</taxon>
        <taxon>Metazoa</taxon>
        <taxon>Chordata</taxon>
        <taxon>Craniata</taxon>
        <taxon>Vertebrata</taxon>
        <taxon>Euteleostomi</taxon>
        <taxon>Lepidosauria</taxon>
        <taxon>Squamata</taxon>
        <taxon>Bifurcata</taxon>
        <taxon>Unidentata</taxon>
        <taxon>Episquamata</taxon>
        <taxon>Laterata</taxon>
        <taxon>Teiioidea</taxon>
        <taxon>Teiidae</taxon>
        <taxon>Salvator</taxon>
    </lineage>
</organism>
<dbReference type="InterPro" id="IPR018499">
    <property type="entry name" value="Tetraspanin/Peripherin"/>
</dbReference>
<dbReference type="Proteomes" id="UP000694421">
    <property type="component" value="Unplaced"/>
</dbReference>
<keyword evidence="9" id="KW-1015">Disulfide bond</keyword>
<dbReference type="AlphaFoldDB" id="A0A8D0CE23"/>
<dbReference type="FunFam" id="1.10.1450.10:FF:000011">
    <property type="entry name" value="Tetraspanin"/>
    <property type="match status" value="1"/>
</dbReference>
<evidence type="ECO:0000256" key="4">
    <source>
        <dbReference type="ARBA" id="ARBA00022475"/>
    </source>
</evidence>
<keyword evidence="8 15" id="KW-0472">Membrane</keyword>
<dbReference type="GO" id="GO:0005886">
    <property type="term" value="C:plasma membrane"/>
    <property type="evidence" value="ECO:0007669"/>
    <property type="project" value="UniProtKB-SubCell"/>
</dbReference>